<dbReference type="InterPro" id="IPR043744">
    <property type="entry name" value="DUF5689"/>
</dbReference>
<feature type="signal peptide" evidence="1">
    <location>
        <begin position="1"/>
        <end position="21"/>
    </location>
</feature>
<organism evidence="3 4">
    <name type="scientific">Xylanibacter caecicola</name>
    <dbReference type="NCBI Taxonomy" id="2736294"/>
    <lineage>
        <taxon>Bacteria</taxon>
        <taxon>Pseudomonadati</taxon>
        <taxon>Bacteroidota</taxon>
        <taxon>Bacteroidia</taxon>
        <taxon>Bacteroidales</taxon>
        <taxon>Prevotellaceae</taxon>
        <taxon>Xylanibacter</taxon>
    </lineage>
</organism>
<accession>A0ABX2AYV4</accession>
<dbReference type="RefSeq" id="WP_172343898.1">
    <property type="nucleotide sequence ID" value="NZ_CASYYZ010000022.1"/>
</dbReference>
<evidence type="ECO:0000313" key="3">
    <source>
        <dbReference type="EMBL" id="NPE24404.1"/>
    </source>
</evidence>
<reference evidence="3 4" key="1">
    <citation type="submission" date="2020-05" db="EMBL/GenBank/DDBJ databases">
        <title>Distinct polysaccharide utilization as determinants for interspecies competition between intestinal Prevotella spp.</title>
        <authorList>
            <person name="Galvez E.J.C."/>
            <person name="Iljazovic A."/>
            <person name="Strowig T."/>
        </authorList>
    </citation>
    <scope>NUCLEOTIDE SEQUENCE [LARGE SCALE GENOMIC DNA]</scope>
    <source>
        <strain evidence="3 4">PCHR</strain>
    </source>
</reference>
<evidence type="ECO:0000259" key="2">
    <source>
        <dbReference type="Pfam" id="PF18942"/>
    </source>
</evidence>
<sequence>MKKILYIFMAAACIMFTGCIGGEDIGFDDDWNAPDGSNAPYGDNSIKEENVMSIAAFKEKYEKTITSNGYKLIDEDIKLKGIVTGNDIEGNIYSQIFIQDATGAITICIEQGGLFSYLPEGQEILVSLKDLYIGGYGTQPQIGTLYTNKNGNISVSRMNRVRWQKHFKLLGMKTPVEPEELDITKIGTLDSKKECGKLYTIKNISFRDANGVNIFAMDPETSNVGDAKTQKLLGGCINRNIKENNKFVVRTSQYADFAGMPLPQGKGSITGIMTIYNGTWQMLIRKYEDIKFPENN</sequence>
<gene>
    <name evidence="3" type="ORF">HPS54_02515</name>
</gene>
<comment type="caution">
    <text evidence="3">The sequence shown here is derived from an EMBL/GenBank/DDBJ whole genome shotgun (WGS) entry which is preliminary data.</text>
</comment>
<protein>
    <recommendedName>
        <fullName evidence="2">DUF5689 domain-containing protein</fullName>
    </recommendedName>
</protein>
<name>A0ABX2AYV4_9BACT</name>
<dbReference type="EMBL" id="JABKKJ010000002">
    <property type="protein sequence ID" value="NPE24404.1"/>
    <property type="molecule type" value="Genomic_DNA"/>
</dbReference>
<evidence type="ECO:0000313" key="4">
    <source>
        <dbReference type="Proteomes" id="UP000820977"/>
    </source>
</evidence>
<dbReference type="Pfam" id="PF18942">
    <property type="entry name" value="DUF5689"/>
    <property type="match status" value="1"/>
</dbReference>
<keyword evidence="4" id="KW-1185">Reference proteome</keyword>
<dbReference type="Proteomes" id="UP000820977">
    <property type="component" value="Unassembled WGS sequence"/>
</dbReference>
<feature type="chain" id="PRO_5046011202" description="DUF5689 domain-containing protein" evidence="1">
    <location>
        <begin position="22"/>
        <end position="296"/>
    </location>
</feature>
<keyword evidence="1" id="KW-0732">Signal</keyword>
<evidence type="ECO:0000256" key="1">
    <source>
        <dbReference type="SAM" id="SignalP"/>
    </source>
</evidence>
<feature type="domain" description="DUF5689" evidence="2">
    <location>
        <begin position="50"/>
        <end position="290"/>
    </location>
</feature>
<proteinExistence type="predicted"/>
<dbReference type="PROSITE" id="PS51257">
    <property type="entry name" value="PROKAR_LIPOPROTEIN"/>
    <property type="match status" value="1"/>
</dbReference>